<keyword evidence="3" id="KW-0809">Transit peptide</keyword>
<dbReference type="InterPro" id="IPR015142">
    <property type="entry name" value="Smac_DIABLO"/>
</dbReference>
<keyword evidence="2" id="KW-0053">Apoptosis</keyword>
<dbReference type="AlphaFoldDB" id="A0AAV2IPR7"/>
<feature type="region of interest" description="Disordered" evidence="7">
    <location>
        <begin position="265"/>
        <end position="367"/>
    </location>
</feature>
<evidence type="ECO:0000256" key="5">
    <source>
        <dbReference type="ARBA" id="ARBA00033049"/>
    </source>
</evidence>
<evidence type="ECO:0000313" key="9">
    <source>
        <dbReference type="Proteomes" id="UP001497497"/>
    </source>
</evidence>
<evidence type="ECO:0000256" key="2">
    <source>
        <dbReference type="ARBA" id="ARBA00022703"/>
    </source>
</evidence>
<dbReference type="EMBL" id="CAXITT010001049">
    <property type="protein sequence ID" value="CAL1547722.1"/>
    <property type="molecule type" value="Genomic_DNA"/>
</dbReference>
<dbReference type="SUPFAM" id="SSF46984">
    <property type="entry name" value="Smac/diablo"/>
    <property type="match status" value="1"/>
</dbReference>
<evidence type="ECO:0000256" key="3">
    <source>
        <dbReference type="ARBA" id="ARBA00022946"/>
    </source>
</evidence>
<evidence type="ECO:0000313" key="8">
    <source>
        <dbReference type="EMBL" id="CAL1547722.1"/>
    </source>
</evidence>
<proteinExistence type="inferred from homology"/>
<sequence>MAAPAVTMLRLRTCMMIRSNISRGVFSRFNQLISFPQKEKLVPPIIERFNKTGFIRFFLLSIPGLNIDAPSTQSSENEERKEPQLVAGSSGGAHRFNASKTFELDDPKLSSSQCLKNAVGLAVDATSAVLSQIVYQLIDSEQQYVELVDVLITLLEYQLKVLGHEAEEQRMGDLILEARHEITEVHKRKQDLSLIFSSAEKLADATAEVAYASGSEYASVSSSERLHSALLEVKKIRQRSQEAEGRLHLAQVKVIEVVSKYDEQRKKMEAEKPPEKSEVAEGGDAKTEEKSFFSFWDSDKKSHDKEELQLAQAKVNEVPPNSEEQKENTEESATQEVEKIATQKTEKLDDCARGGEAKTEEESFFNF</sequence>
<feature type="compositionally biased region" description="Basic and acidic residues" evidence="7">
    <location>
        <begin position="265"/>
        <end position="308"/>
    </location>
</feature>
<dbReference type="PANTHER" id="PTHR32247">
    <property type="entry name" value="DIABLO HOMOLOG, MITOCHONDRIAL"/>
    <property type="match status" value="1"/>
</dbReference>
<protein>
    <recommendedName>
        <fullName evidence="5">Direct IAP-binding protein with low pI</fullName>
    </recommendedName>
</protein>
<dbReference type="InterPro" id="IPR009062">
    <property type="entry name" value="Smac/DIABLO-like_sf"/>
</dbReference>
<dbReference type="Gene3D" id="1.20.58.70">
    <property type="match status" value="1"/>
</dbReference>
<keyword evidence="4" id="KW-0496">Mitochondrion</keyword>
<dbReference type="GO" id="GO:0008631">
    <property type="term" value="P:intrinsic apoptotic signaling pathway in response to oxidative stress"/>
    <property type="evidence" value="ECO:0007669"/>
    <property type="project" value="TreeGrafter"/>
</dbReference>
<reference evidence="8 9" key="1">
    <citation type="submission" date="2024-04" db="EMBL/GenBank/DDBJ databases">
        <authorList>
            <consortium name="Genoscope - CEA"/>
            <person name="William W."/>
        </authorList>
    </citation>
    <scope>NUCLEOTIDE SEQUENCE [LARGE SCALE GENOMIC DNA]</scope>
</reference>
<evidence type="ECO:0000256" key="1">
    <source>
        <dbReference type="ARBA" id="ARBA00004173"/>
    </source>
</evidence>
<evidence type="ECO:0000256" key="6">
    <source>
        <dbReference type="ARBA" id="ARBA00046319"/>
    </source>
</evidence>
<comment type="caution">
    <text evidence="8">The sequence shown here is derived from an EMBL/GenBank/DDBJ whole genome shotgun (WGS) entry which is preliminary data.</text>
</comment>
<dbReference type="GO" id="GO:0051402">
    <property type="term" value="P:neuron apoptotic process"/>
    <property type="evidence" value="ECO:0007669"/>
    <property type="project" value="TreeGrafter"/>
</dbReference>
<dbReference type="PANTHER" id="PTHR32247:SF3">
    <property type="entry name" value="DIABLO IAP-BINDING MITOCHONDRIAL PROTEIN"/>
    <property type="match status" value="1"/>
</dbReference>
<gene>
    <name evidence="8" type="ORF">GSLYS_00021039001</name>
</gene>
<dbReference type="Pfam" id="PF09057">
    <property type="entry name" value="Smac_DIABLO"/>
    <property type="match status" value="1"/>
</dbReference>
<comment type="similarity">
    <text evidence="6">Belongs to the Smac/DIABLO protein family.</text>
</comment>
<dbReference type="Proteomes" id="UP001497497">
    <property type="component" value="Unassembled WGS sequence"/>
</dbReference>
<feature type="compositionally biased region" description="Basic and acidic residues" evidence="7">
    <location>
        <begin position="336"/>
        <end position="361"/>
    </location>
</feature>
<accession>A0AAV2IPR7</accession>
<comment type="subcellular location">
    <subcellularLocation>
        <location evidence="1">Mitochondrion</location>
    </subcellularLocation>
</comment>
<evidence type="ECO:0000256" key="7">
    <source>
        <dbReference type="SAM" id="MobiDB-lite"/>
    </source>
</evidence>
<keyword evidence="9" id="KW-1185">Reference proteome</keyword>
<dbReference type="GO" id="GO:0005739">
    <property type="term" value="C:mitochondrion"/>
    <property type="evidence" value="ECO:0007669"/>
    <property type="project" value="UniProtKB-SubCell"/>
</dbReference>
<organism evidence="8 9">
    <name type="scientific">Lymnaea stagnalis</name>
    <name type="common">Great pond snail</name>
    <name type="synonym">Helix stagnalis</name>
    <dbReference type="NCBI Taxonomy" id="6523"/>
    <lineage>
        <taxon>Eukaryota</taxon>
        <taxon>Metazoa</taxon>
        <taxon>Spiralia</taxon>
        <taxon>Lophotrochozoa</taxon>
        <taxon>Mollusca</taxon>
        <taxon>Gastropoda</taxon>
        <taxon>Heterobranchia</taxon>
        <taxon>Euthyneura</taxon>
        <taxon>Panpulmonata</taxon>
        <taxon>Hygrophila</taxon>
        <taxon>Lymnaeoidea</taxon>
        <taxon>Lymnaeidae</taxon>
        <taxon>Lymnaea</taxon>
    </lineage>
</organism>
<feature type="region of interest" description="Disordered" evidence="7">
    <location>
        <begin position="70"/>
        <end position="93"/>
    </location>
</feature>
<evidence type="ECO:0000256" key="4">
    <source>
        <dbReference type="ARBA" id="ARBA00023128"/>
    </source>
</evidence>
<name>A0AAV2IPR7_LYMST</name>